<evidence type="ECO:0008006" key="9">
    <source>
        <dbReference type="Google" id="ProtNLM"/>
    </source>
</evidence>
<name>A0A7W6DMJ6_9RHOB</name>
<reference evidence="7 8" key="1">
    <citation type="submission" date="2020-08" db="EMBL/GenBank/DDBJ databases">
        <title>Genomic Encyclopedia of Type Strains, Phase IV (KMG-IV): sequencing the most valuable type-strain genomes for metagenomic binning, comparative biology and taxonomic classification.</title>
        <authorList>
            <person name="Goeker M."/>
        </authorList>
    </citation>
    <scope>NUCLEOTIDE SEQUENCE [LARGE SCALE GENOMIC DNA]</scope>
    <source>
        <strain evidence="7 8">DSM 102235</strain>
    </source>
</reference>
<feature type="transmembrane region" description="Helical" evidence="6">
    <location>
        <begin position="136"/>
        <end position="152"/>
    </location>
</feature>
<dbReference type="Pfam" id="PF20401">
    <property type="entry name" value="Rhomboid_2"/>
    <property type="match status" value="1"/>
</dbReference>
<keyword evidence="4 6" id="KW-0472">Membrane</keyword>
<feature type="transmembrane region" description="Helical" evidence="6">
    <location>
        <begin position="181"/>
        <end position="200"/>
    </location>
</feature>
<evidence type="ECO:0000256" key="5">
    <source>
        <dbReference type="SAM" id="MobiDB-lite"/>
    </source>
</evidence>
<feature type="transmembrane region" description="Helical" evidence="6">
    <location>
        <begin position="159"/>
        <end position="175"/>
    </location>
</feature>
<feature type="region of interest" description="Disordered" evidence="5">
    <location>
        <begin position="214"/>
        <end position="241"/>
    </location>
</feature>
<comment type="caution">
    <text evidence="7">The sequence shown here is derived from an EMBL/GenBank/DDBJ whole genome shotgun (WGS) entry which is preliminary data.</text>
</comment>
<feature type="transmembrane region" description="Helical" evidence="6">
    <location>
        <begin position="102"/>
        <end position="124"/>
    </location>
</feature>
<evidence type="ECO:0000256" key="1">
    <source>
        <dbReference type="ARBA" id="ARBA00004141"/>
    </source>
</evidence>
<protein>
    <recommendedName>
        <fullName evidence="9">Rhomboid family protein</fullName>
    </recommendedName>
</protein>
<proteinExistence type="predicted"/>
<sequence>MSRPDLPMLSSCTALLRRVPFTCAFLAVMLAANGLAGTFSGHIDQSVLAARGIGVEALRDGDLSRFVSAIVLSHDLPMLLRQLPFAALVIGRAEWLWGTWRAAGLFFAVDVMATLVLLAAVAQVPALATLAETTDVGMSLGGFGVIGVLIATWRHRVPAVIAILALVAVKYALAPEPLADAGHVIALTLGFCLGLGRAYIPGLEKAADIAHQDPSHRWAGRQAAERRARRPAAPCQQDGQQ</sequence>
<evidence type="ECO:0000313" key="7">
    <source>
        <dbReference type="EMBL" id="MBB3985881.1"/>
    </source>
</evidence>
<accession>A0A7W6DMJ6</accession>
<dbReference type="RefSeq" id="WP_183965835.1">
    <property type="nucleotide sequence ID" value="NZ_BAABBZ010000007.1"/>
</dbReference>
<dbReference type="InterPro" id="IPR035952">
    <property type="entry name" value="Rhomboid-like_sf"/>
</dbReference>
<evidence type="ECO:0000256" key="4">
    <source>
        <dbReference type="ARBA" id="ARBA00023136"/>
    </source>
</evidence>
<organism evidence="7 8">
    <name type="scientific">Sagittula marina</name>
    <dbReference type="NCBI Taxonomy" id="943940"/>
    <lineage>
        <taxon>Bacteria</taxon>
        <taxon>Pseudomonadati</taxon>
        <taxon>Pseudomonadota</taxon>
        <taxon>Alphaproteobacteria</taxon>
        <taxon>Rhodobacterales</taxon>
        <taxon>Roseobacteraceae</taxon>
        <taxon>Sagittula</taxon>
    </lineage>
</organism>
<evidence type="ECO:0000256" key="3">
    <source>
        <dbReference type="ARBA" id="ARBA00022989"/>
    </source>
</evidence>
<keyword evidence="2 6" id="KW-0812">Transmembrane</keyword>
<gene>
    <name evidence="7" type="ORF">GGQ68_002219</name>
</gene>
<dbReference type="AlphaFoldDB" id="A0A7W6DMJ6"/>
<keyword evidence="8" id="KW-1185">Reference proteome</keyword>
<evidence type="ECO:0000313" key="8">
    <source>
        <dbReference type="Proteomes" id="UP000541426"/>
    </source>
</evidence>
<dbReference type="GO" id="GO:0016020">
    <property type="term" value="C:membrane"/>
    <property type="evidence" value="ECO:0007669"/>
    <property type="project" value="UniProtKB-SubCell"/>
</dbReference>
<comment type="subcellular location">
    <subcellularLocation>
        <location evidence="1">Membrane</location>
        <topology evidence="1">Multi-pass membrane protein</topology>
    </subcellularLocation>
</comment>
<dbReference type="Proteomes" id="UP000541426">
    <property type="component" value="Unassembled WGS sequence"/>
</dbReference>
<evidence type="ECO:0000256" key="2">
    <source>
        <dbReference type="ARBA" id="ARBA00022692"/>
    </source>
</evidence>
<dbReference type="EMBL" id="JACIEJ010000005">
    <property type="protein sequence ID" value="MBB3985881.1"/>
    <property type="molecule type" value="Genomic_DNA"/>
</dbReference>
<evidence type="ECO:0000256" key="6">
    <source>
        <dbReference type="SAM" id="Phobius"/>
    </source>
</evidence>
<dbReference type="SUPFAM" id="SSF144091">
    <property type="entry name" value="Rhomboid-like"/>
    <property type="match status" value="1"/>
</dbReference>
<keyword evidence="3 6" id="KW-1133">Transmembrane helix</keyword>
<dbReference type="Gene3D" id="1.20.1540.10">
    <property type="entry name" value="Rhomboid-like"/>
    <property type="match status" value="1"/>
</dbReference>
<dbReference type="InterPro" id="IPR046862">
    <property type="entry name" value="Rhomboid_2"/>
</dbReference>